<keyword evidence="2" id="KW-1185">Reference proteome</keyword>
<comment type="caution">
    <text evidence="1">The sequence shown here is derived from an EMBL/GenBank/DDBJ whole genome shotgun (WGS) entry which is preliminary data.</text>
</comment>
<organism evidence="1 2">
    <name type="scientific">Bradyrhizobium elkanii</name>
    <dbReference type="NCBI Taxonomy" id="29448"/>
    <lineage>
        <taxon>Bacteria</taxon>
        <taxon>Pseudomonadati</taxon>
        <taxon>Pseudomonadota</taxon>
        <taxon>Alphaproteobacteria</taxon>
        <taxon>Hyphomicrobiales</taxon>
        <taxon>Nitrobacteraceae</taxon>
        <taxon>Bradyrhizobium</taxon>
    </lineage>
</organism>
<sequence length="153" mass="16509">MVEVSQRGRAYSETAWTLLRAAQTMTDPTIAGQLKTLADDYERRAEKAASHVDAAKAFARSAASVEHPMACMTGGAASNMSLEFCTIEALNLRPGSKELEAFNVERVRGYLECNLGCTKKEVIRALGLNPRTVAKAIKIIRANAHGSDGTLQP</sequence>
<evidence type="ECO:0000313" key="2">
    <source>
        <dbReference type="Proteomes" id="UP001565471"/>
    </source>
</evidence>
<evidence type="ECO:0008006" key="3">
    <source>
        <dbReference type="Google" id="ProtNLM"/>
    </source>
</evidence>
<protein>
    <recommendedName>
        <fullName evidence="3">HTH luxR-type domain-containing protein</fullName>
    </recommendedName>
</protein>
<reference evidence="1 2" key="1">
    <citation type="submission" date="2024-07" db="EMBL/GenBank/DDBJ databases">
        <title>Genomic Encyclopedia of Type Strains, Phase V (KMG-V): Genome sequencing to study the core and pangenomes of soil and plant-associated prokaryotes.</title>
        <authorList>
            <person name="Whitman W."/>
        </authorList>
    </citation>
    <scope>NUCLEOTIDE SEQUENCE [LARGE SCALE GENOMIC DNA]</scope>
    <source>
        <strain evidence="1 2">USDA 415</strain>
    </source>
</reference>
<name>A0ABV4EQJ0_BRAEL</name>
<gene>
    <name evidence="1" type="ORF">ABIF29_000201</name>
</gene>
<dbReference type="EMBL" id="JBGBZA010000001">
    <property type="protein sequence ID" value="MEY9313402.1"/>
    <property type="molecule type" value="Genomic_DNA"/>
</dbReference>
<dbReference type="Proteomes" id="UP001565471">
    <property type="component" value="Unassembled WGS sequence"/>
</dbReference>
<accession>A0ABV4EQJ0</accession>
<proteinExistence type="predicted"/>
<evidence type="ECO:0000313" key="1">
    <source>
        <dbReference type="EMBL" id="MEY9313402.1"/>
    </source>
</evidence>